<dbReference type="SUPFAM" id="SSF55469">
    <property type="entry name" value="FMN-dependent nitroreductase-like"/>
    <property type="match status" value="1"/>
</dbReference>
<dbReference type="Gene3D" id="3.40.109.10">
    <property type="entry name" value="NADH Oxidase"/>
    <property type="match status" value="1"/>
</dbReference>
<organism evidence="5 6">
    <name type="scientific">Odinarchaeota yellowstonii (strain LCB_4)</name>
    <dbReference type="NCBI Taxonomy" id="1841599"/>
    <lineage>
        <taxon>Archaea</taxon>
        <taxon>Promethearchaeati</taxon>
        <taxon>Candidatus Odinarchaeota</taxon>
        <taxon>Candidatus Odinarchaeia</taxon>
        <taxon>Candidatus Odinarchaeales</taxon>
        <taxon>Candidatus Odinarchaeaceae</taxon>
        <taxon>Candidatus Odinarchaeum</taxon>
    </lineage>
</organism>
<feature type="domain" description="Nitroreductase" evidence="3">
    <location>
        <begin position="7"/>
        <end position="67"/>
    </location>
</feature>
<dbReference type="Pfam" id="PF00881">
    <property type="entry name" value="Nitroreductase"/>
    <property type="match status" value="1"/>
</dbReference>
<dbReference type="AlphaFoldDB" id="A0AAF0IBY7"/>
<dbReference type="Proteomes" id="UP000186851">
    <property type="component" value="Chromosome"/>
</dbReference>
<gene>
    <name evidence="5" type="ORF">OdinLCB4_007730</name>
</gene>
<protein>
    <submittedName>
        <fullName evidence="5">Nitroreductase family protein</fullName>
    </submittedName>
</protein>
<evidence type="ECO:0000256" key="2">
    <source>
        <dbReference type="ARBA" id="ARBA00023002"/>
    </source>
</evidence>
<dbReference type="KEGG" id="oyw:OdinLCB4_007730"/>
<proteinExistence type="inferred from homology"/>
<evidence type="ECO:0000259" key="4">
    <source>
        <dbReference type="Pfam" id="PF14512"/>
    </source>
</evidence>
<keyword evidence="2" id="KW-0560">Oxidoreductase</keyword>
<reference evidence="5" key="2">
    <citation type="journal article" date="2022" name="Nat. Microbiol.">
        <title>A closed Candidatus Odinarchaeum chromosome exposes Asgard archaeal viruses.</title>
        <authorList>
            <person name="Tamarit D."/>
            <person name="Caceres E.F."/>
            <person name="Krupovic M."/>
            <person name="Nijland R."/>
            <person name="Eme L."/>
            <person name="Robinson N.P."/>
            <person name="Ettema T.J.G."/>
        </authorList>
    </citation>
    <scope>NUCLEOTIDE SEQUENCE</scope>
    <source>
        <strain evidence="5">LCB_4</strain>
    </source>
</reference>
<dbReference type="CDD" id="cd02139">
    <property type="entry name" value="nitroreductase"/>
    <property type="match status" value="1"/>
</dbReference>
<evidence type="ECO:0000313" key="5">
    <source>
        <dbReference type="EMBL" id="WEU40347.1"/>
    </source>
</evidence>
<dbReference type="GO" id="GO:0016491">
    <property type="term" value="F:oxidoreductase activity"/>
    <property type="evidence" value="ECO:0007669"/>
    <property type="project" value="UniProtKB-KW"/>
</dbReference>
<sequence length="170" mass="19255">MELMEVIQKRRSIRRFKETPIEEDKLKRVLEAARLAPSARNLQDWKFIIVKDKETKVKLMEAAKGQAFVAQAPVVIVACGTKTDYIMTCGQPSYAIDVSIAVTHIVLKAVEEGLGTCWLGAFYEDKVKEILGIPKEIRVVSMIPIGYPDIEPKPTSRKTLEEIVCFEKWC</sequence>
<comment type="similarity">
    <text evidence="1">Belongs to the nitroreductase family.</text>
</comment>
<dbReference type="InterPro" id="IPR000415">
    <property type="entry name" value="Nitroreductase-like"/>
</dbReference>
<name>A0AAF0IBY7_ODILC</name>
<dbReference type="PANTHER" id="PTHR43673:SF10">
    <property type="entry name" value="NADH DEHYDROGENASE_NAD(P)H NITROREDUCTASE XCC3605-RELATED"/>
    <property type="match status" value="1"/>
</dbReference>
<evidence type="ECO:0000256" key="1">
    <source>
        <dbReference type="ARBA" id="ARBA00007118"/>
    </source>
</evidence>
<evidence type="ECO:0000313" key="6">
    <source>
        <dbReference type="Proteomes" id="UP000186851"/>
    </source>
</evidence>
<feature type="domain" description="Putative nitroreductase TM1586" evidence="4">
    <location>
        <begin position="101"/>
        <end position="165"/>
    </location>
</feature>
<dbReference type="Pfam" id="PF14512">
    <property type="entry name" value="TM1586_NiRdase"/>
    <property type="match status" value="1"/>
</dbReference>
<dbReference type="PANTHER" id="PTHR43673">
    <property type="entry name" value="NAD(P)H NITROREDUCTASE YDGI-RELATED"/>
    <property type="match status" value="1"/>
</dbReference>
<reference evidence="5" key="1">
    <citation type="journal article" date="2017" name="Nature">
        <title>Asgard archaea illuminate the origin of eukaryotic cellular complexity.</title>
        <authorList>
            <person name="Zaremba-Niedzwiedzka K."/>
            <person name="Caceres E.F."/>
            <person name="Saw J.H."/>
            <person name="Backstrom D."/>
            <person name="Juzokaite L."/>
            <person name="Vancaester E."/>
            <person name="Seitz K.W."/>
            <person name="Anantharaman K."/>
            <person name="Starnawski P."/>
            <person name="Kjeldsen K.U."/>
            <person name="Scott M.B."/>
            <person name="Nunoura T."/>
            <person name="Banfield J.F."/>
            <person name="Schramm A."/>
            <person name="Baker B.J."/>
            <person name="Spang A."/>
            <person name="Ettema T.J.G."/>
        </authorList>
    </citation>
    <scope>NUCLEOTIDE SEQUENCE</scope>
    <source>
        <strain evidence="5">LCB_4</strain>
    </source>
</reference>
<evidence type="ECO:0000259" key="3">
    <source>
        <dbReference type="Pfam" id="PF00881"/>
    </source>
</evidence>
<accession>A0AAF0IBY7</accession>
<dbReference type="InterPro" id="IPR029478">
    <property type="entry name" value="TM1586_NiRdase"/>
</dbReference>
<dbReference type="EMBL" id="CP091871">
    <property type="protein sequence ID" value="WEU40347.1"/>
    <property type="molecule type" value="Genomic_DNA"/>
</dbReference>
<dbReference type="InterPro" id="IPR029479">
    <property type="entry name" value="Nitroreductase"/>
</dbReference>